<evidence type="ECO:0008006" key="3">
    <source>
        <dbReference type="Google" id="ProtNLM"/>
    </source>
</evidence>
<dbReference type="Proteomes" id="UP000242818">
    <property type="component" value="Unassembled WGS sequence"/>
</dbReference>
<organism evidence="1 2">
    <name type="scientific">Chitinophaga costaii</name>
    <dbReference type="NCBI Taxonomy" id="1335309"/>
    <lineage>
        <taxon>Bacteria</taxon>
        <taxon>Pseudomonadati</taxon>
        <taxon>Bacteroidota</taxon>
        <taxon>Chitinophagia</taxon>
        <taxon>Chitinophagales</taxon>
        <taxon>Chitinophagaceae</taxon>
        <taxon>Chitinophaga</taxon>
    </lineage>
</organism>
<sequence>MINHIVFFTYLPLSEKIETDFYLQALLNNGYRVTYADISNISGKTIRHTIERPYILEVLTWDAFDNLLKDSEREDTIVLTNVTYNHESYALFRFISRYKVKLGFFARGMLPVPSLMENPLRRFLVNPMAYLSVYKAIRFLKNKMAVRAKMLGKIRPYDVLFVAGKNGVMTTGMGWQADLRHAKMVHINYFDFDQYHAMQNQDQQLISGKYAVFIDQYLPHHPDVKLFNLGEVPSERYFQKLNAFLDKVEATYGLKVVIAAHPKSDYASNPFNGRRLVKNETALLIRYAELVLTHVSSAISFCALYYKPVFMLYNETISTVFSQYQVRFMCDSIGGYFYDMDHETPLVPAGELVIDKKKYDRYKYDYLTSRESEQQQTVALFLNALKTL</sequence>
<dbReference type="RefSeq" id="WP_089713885.1">
    <property type="nucleotide sequence ID" value="NZ_FMAR01000012.1"/>
</dbReference>
<keyword evidence="2" id="KW-1185">Reference proteome</keyword>
<dbReference type="STRING" id="1335309.GA0116948_11252"/>
<protein>
    <recommendedName>
        <fullName evidence="3">CDP-Glycerol:Poly(Glycerophosphate) glycerophosphotransferase</fullName>
    </recommendedName>
</protein>
<name>A0A1C4F6E7_9BACT</name>
<proteinExistence type="predicted"/>
<dbReference type="AlphaFoldDB" id="A0A1C4F6E7"/>
<reference evidence="1 2" key="1">
    <citation type="submission" date="2016-08" db="EMBL/GenBank/DDBJ databases">
        <authorList>
            <person name="Seilhamer J.J."/>
        </authorList>
    </citation>
    <scope>NUCLEOTIDE SEQUENCE [LARGE SCALE GENOMIC DNA]</scope>
    <source>
        <strain evidence="1 2">A37T2</strain>
    </source>
</reference>
<gene>
    <name evidence="1" type="ORF">GA0116948_11252</name>
</gene>
<dbReference type="OrthoDB" id="624377at2"/>
<evidence type="ECO:0000313" key="2">
    <source>
        <dbReference type="Proteomes" id="UP000242818"/>
    </source>
</evidence>
<dbReference type="EMBL" id="FMAR01000012">
    <property type="protein sequence ID" value="SCC51599.1"/>
    <property type="molecule type" value="Genomic_DNA"/>
</dbReference>
<accession>A0A1C4F6E7</accession>
<evidence type="ECO:0000313" key="1">
    <source>
        <dbReference type="EMBL" id="SCC51599.1"/>
    </source>
</evidence>